<feature type="compositionally biased region" description="Polar residues" evidence="1">
    <location>
        <begin position="184"/>
        <end position="199"/>
    </location>
</feature>
<feature type="transmembrane region" description="Helical" evidence="2">
    <location>
        <begin position="296"/>
        <end position="316"/>
    </location>
</feature>
<dbReference type="InterPro" id="IPR011009">
    <property type="entry name" value="Kinase-like_dom_sf"/>
</dbReference>
<evidence type="ECO:0000256" key="1">
    <source>
        <dbReference type="SAM" id="MobiDB-lite"/>
    </source>
</evidence>
<dbReference type="Proteomes" id="UP000265618">
    <property type="component" value="Unassembled WGS sequence"/>
</dbReference>
<accession>A0A391NXE4</accession>
<feature type="transmembrane region" description="Helical" evidence="2">
    <location>
        <begin position="67"/>
        <end position="90"/>
    </location>
</feature>
<dbReference type="GO" id="GO:0004672">
    <property type="term" value="F:protein kinase activity"/>
    <property type="evidence" value="ECO:0007669"/>
    <property type="project" value="InterPro"/>
</dbReference>
<dbReference type="InterPro" id="IPR000719">
    <property type="entry name" value="Prot_kinase_dom"/>
</dbReference>
<dbReference type="Gene3D" id="1.10.510.10">
    <property type="entry name" value="Transferase(Phosphotransferase) domain 1"/>
    <property type="match status" value="1"/>
</dbReference>
<keyword evidence="5" id="KW-1185">Reference proteome</keyword>
<evidence type="ECO:0000313" key="4">
    <source>
        <dbReference type="EMBL" id="GCA63153.1"/>
    </source>
</evidence>
<comment type="caution">
    <text evidence="4">The sequence shown here is derived from an EMBL/GenBank/DDBJ whole genome shotgun (WGS) entry which is preliminary data.</text>
</comment>
<name>A0A391NXE4_9EUKA</name>
<proteinExistence type="predicted"/>
<evidence type="ECO:0000259" key="3">
    <source>
        <dbReference type="PROSITE" id="PS50011"/>
    </source>
</evidence>
<keyword evidence="2" id="KW-0472">Membrane</keyword>
<dbReference type="GO" id="GO:0005524">
    <property type="term" value="F:ATP binding"/>
    <property type="evidence" value="ECO:0007669"/>
    <property type="project" value="InterPro"/>
</dbReference>
<feature type="region of interest" description="Disordered" evidence="1">
    <location>
        <begin position="1"/>
        <end position="28"/>
    </location>
</feature>
<evidence type="ECO:0000313" key="5">
    <source>
        <dbReference type="Proteomes" id="UP000265618"/>
    </source>
</evidence>
<reference evidence="4 5" key="1">
    <citation type="journal article" date="2018" name="PLoS ONE">
        <title>The draft genome of Kipferlia bialata reveals reductive genome evolution in fornicate parasites.</title>
        <authorList>
            <person name="Tanifuji G."/>
            <person name="Takabayashi S."/>
            <person name="Kume K."/>
            <person name="Takagi M."/>
            <person name="Nakayama T."/>
            <person name="Kamikawa R."/>
            <person name="Inagaki Y."/>
            <person name="Hashimoto T."/>
        </authorList>
    </citation>
    <scope>NUCLEOTIDE SEQUENCE [LARGE SCALE GENOMIC DNA]</scope>
    <source>
        <strain evidence="4">NY0173</strain>
    </source>
</reference>
<feature type="compositionally biased region" description="Low complexity" evidence="1">
    <location>
        <begin position="238"/>
        <end position="248"/>
    </location>
</feature>
<keyword evidence="2" id="KW-0812">Transmembrane</keyword>
<feature type="region of interest" description="Disordered" evidence="1">
    <location>
        <begin position="161"/>
        <end position="199"/>
    </location>
</feature>
<feature type="compositionally biased region" description="Polar residues" evidence="1">
    <location>
        <begin position="1331"/>
        <end position="1350"/>
    </location>
</feature>
<organism evidence="4 5">
    <name type="scientific">Kipferlia bialata</name>
    <dbReference type="NCBI Taxonomy" id="797122"/>
    <lineage>
        <taxon>Eukaryota</taxon>
        <taxon>Metamonada</taxon>
        <taxon>Carpediemonas-like organisms</taxon>
        <taxon>Kipferlia</taxon>
    </lineage>
</organism>
<dbReference type="Gene3D" id="3.30.200.20">
    <property type="entry name" value="Phosphorylase Kinase, domain 1"/>
    <property type="match status" value="1"/>
</dbReference>
<dbReference type="SUPFAM" id="SSF56112">
    <property type="entry name" value="Protein kinase-like (PK-like)"/>
    <property type="match status" value="1"/>
</dbReference>
<keyword evidence="2" id="KW-1133">Transmembrane helix</keyword>
<sequence length="1863" mass="199333">MGLSLPALSPQSKWAVPSPESQVSIPPPPLPGSFPADSHLRLYLIPGTPTVSQATVSGLYHIIKPMMLCVTTLSVGVVVVGLLTWGLLFYGRCCATVLALSGSDDGPVGGVATGGGTLTWSWDGITVDALDVCADTRGRSGDLPNSDGPASAVWGVMVVGDEHEDPSTPNVAAEDSVSPEDPSTRSGTDMASISALGSSCPTGTDMASLSALESSGLFGTDLTSLPAPGPSTPDVASEDSVSVQGSSSPHLAAKDSACAQDPCSPSVADMYSVSAQDPSTHSARGSSSHTGIDLELVGIGLVALPLPCALVFSLLFRRKPRRVYRKVCLGHLGWRVGSGRRPWRFRGKRRRWCQYAVLPVAGWVGGNTCSSVDIMSLHVCWWLLRTRVANSKTFCVIWRTTRIISELIESVLCLMWLTVDVIWKATRLICSMNVTVVCLMWNAIKLMCRLTVGMAFLMWDMWGVPIGRLAFVASFVRADSEFPLYFETLVWQVSALVTAASAIVVTRLSTSVWVGYDNKSASSESTPAPRLQSDPITVQTTTVTVVCTDSLAVTDMRAAGLRTDLDPVFNKTSYIEQSTTLSVSGDGAPAGQHSETVGVANKTAATLQTDSADFSVSKPVSAPVIDTVEVSKGDTTLATETVVESKPRPDLATDATQLLSELKQPYRGLALAVSSLVMRCVKEYIDALDDNTVTLGISDPSETDCSFTSRVKSLLDNHHVVETDIVAAAVLTSIKPFYTLYSQLGASLVWPRAGDASSPATHSVTSGEAPYGATVKCAILPGVSTQDGVVAGKSLVVLAPTGTVAGSALEGREGVVSAAVLSPECDVDRDVSHGLSDTVCDADETVSAPLPSRPKVRAVDTLVSESLFAAVSNHPQCSRDSHCVLSSAPTRTSVLVSGRMPSSPTVEGNKETLPVSAVGLDVSLAPTVPQRDLATTPVLAPSAVGTSPSSSGVHGVWVSSKTDKTPTTSPADRGHAAGRVSASPSEQTVLDGASLSDSNMTVSGSVSGIPPLGSCWKPLRTFLTCAFLIMLPREMLCIDTQLPWALNNVSLLNGTGIDVTGLNTTVTSSVILLGGVLFMTLRCAYLAICPSSPTLFSDPLLTVTGEGVLSSTGDQSVPVETESCSIQITVTGCGRAPELVDVDPSTTVRALLSEIQAEGMCLYFNGVLILGDKVIDSVLSDGNSVDIRPCLCGGMEPTTSASTEELYYCIHYLSTGKVDGPYLVDEWVGHIRDILAIPKVKHALATSPSPGSLGVYESVENGETPRFRPCSSPSLAALRWSLTEARDMKPELSSYESLQSVFPKAVLAVCVEAATSDSGGEGHPKGGTLEARSSQQSSVLLSPDTPSSTADWAALLPGDDMRRFIRQKRREFDSPTDLGLRGGAVTENARKAWKKLNARLAAFAALEKKSRKRGKRQKREKVTEVMVDEAFACAIFNDKTVKHLGLKSLNSSVVAVLLNSKPDGVDFITGSGKPTPFNIVSVREAKASLGLLSDEDLAQCLRYLLVIAGCQPQREFVHGLVYNRTEVCFLQLVLDRENEKSLLNYSRVQLTPSRTRGYVSAAHYGMQFLWEWANMSPERHGYVSTERTLVNGEDLVVSEMLGQGSSSIVYKCTYSPEDQSAVMTHVVKRSIRLHENLDQEVLALAAVSEQQRDKRIFTLAVVDTYVYRGHVYDVVLSPYVRVSKYMSKKKLTLLLALEYLDGIEAFHKAEIVIRDIRRENLLVGCDPSDAANPKVLHAFVTDLNYSKCFNRSDGYIGPYKGTQMYASEFVLTQLSDEVDDVHVRRADDLCSFVRTVYDRCNPGDTTVRVLRARSAGSYLNWISDWKTVLNNGVWGEMEGAAVAGNIVELRAALRRLFARGQGR</sequence>
<feature type="region of interest" description="Disordered" evidence="1">
    <location>
        <begin position="940"/>
        <end position="991"/>
    </location>
</feature>
<feature type="region of interest" description="Disordered" evidence="1">
    <location>
        <begin position="1316"/>
        <end position="1353"/>
    </location>
</feature>
<protein>
    <recommendedName>
        <fullName evidence="3">Protein kinase domain-containing protein</fullName>
    </recommendedName>
</protein>
<dbReference type="PROSITE" id="PS50011">
    <property type="entry name" value="PROTEIN_KINASE_DOM"/>
    <property type="match status" value="1"/>
</dbReference>
<gene>
    <name evidence="4" type="ORF">KIPB_008163</name>
</gene>
<evidence type="ECO:0000256" key="2">
    <source>
        <dbReference type="SAM" id="Phobius"/>
    </source>
</evidence>
<dbReference type="EMBL" id="BDIP01002459">
    <property type="protein sequence ID" value="GCA63153.1"/>
    <property type="molecule type" value="Genomic_DNA"/>
</dbReference>
<feature type="domain" description="Protein kinase" evidence="3">
    <location>
        <begin position="1595"/>
        <end position="1863"/>
    </location>
</feature>
<feature type="region of interest" description="Disordered" evidence="1">
    <location>
        <begin position="221"/>
        <end position="257"/>
    </location>
</feature>
<feature type="compositionally biased region" description="Low complexity" evidence="1">
    <location>
        <begin position="947"/>
        <end position="970"/>
    </location>
</feature>